<dbReference type="STRING" id="454130.A0A0U4YZS5"/>
<comment type="function">
    <text evidence="1">Required for peroxisome inheritance.</text>
</comment>
<dbReference type="AlphaFoldDB" id="A0A0U4YZS5"/>
<name>A0A0U4YZS5_ASPCI</name>
<feature type="region of interest" description="Disordered" evidence="6">
    <location>
        <begin position="318"/>
        <end position="398"/>
    </location>
</feature>
<dbReference type="EMBL" id="CDMC01000003">
    <property type="protein sequence ID" value="CEL02837.1"/>
    <property type="molecule type" value="Genomic_DNA"/>
</dbReference>
<evidence type="ECO:0000256" key="3">
    <source>
        <dbReference type="ARBA" id="ARBA00010707"/>
    </source>
</evidence>
<feature type="region of interest" description="Disordered" evidence="6">
    <location>
        <begin position="218"/>
        <end position="243"/>
    </location>
</feature>
<evidence type="ECO:0000256" key="4">
    <source>
        <dbReference type="ARBA" id="ARBA00021397"/>
    </source>
</evidence>
<evidence type="ECO:0000313" key="8">
    <source>
        <dbReference type="Proteomes" id="UP000054771"/>
    </source>
</evidence>
<reference evidence="8" key="1">
    <citation type="journal article" date="2016" name="Genome Announc.">
        <title>Draft genome sequences of fungus Aspergillus calidoustus.</title>
        <authorList>
            <person name="Horn F."/>
            <person name="Linde J."/>
            <person name="Mattern D.J."/>
            <person name="Walther G."/>
            <person name="Guthke R."/>
            <person name="Scherlach K."/>
            <person name="Martin K."/>
            <person name="Brakhage A.A."/>
            <person name="Petzke L."/>
            <person name="Valiante V."/>
        </authorList>
    </citation>
    <scope>NUCLEOTIDE SEQUENCE [LARGE SCALE GENOMIC DNA]</scope>
    <source>
        <strain evidence="8">SF006504</strain>
    </source>
</reference>
<evidence type="ECO:0000256" key="5">
    <source>
        <dbReference type="ARBA" id="ARBA00023136"/>
    </source>
</evidence>
<protein>
    <recommendedName>
        <fullName evidence="4">Inheritance of peroxisomes protein 1</fullName>
    </recommendedName>
</protein>
<gene>
    <name evidence="7" type="ORF">ASPCAL04000</name>
</gene>
<keyword evidence="8" id="KW-1185">Reference proteome</keyword>
<feature type="compositionally biased region" description="Polar residues" evidence="6">
    <location>
        <begin position="372"/>
        <end position="382"/>
    </location>
</feature>
<keyword evidence="5" id="KW-0472">Membrane</keyword>
<proteinExistence type="inferred from homology"/>
<dbReference type="Proteomes" id="UP000054771">
    <property type="component" value="Unassembled WGS sequence"/>
</dbReference>
<sequence>MSDIFDAPPPRRSLTLPTKLNRVAQRSSDSKQSENDLFYHPSAKVVHFAPRSIAPIPSSTTPSDFDYPVDTIETLPWRSPTERTVAFAPLRLEKIHGLTVFLKCGSVVHAILKNSQCWCVDGESTFVLRIRPLTYYRIELPNETERDKELVMQMKEALPKVLRYEVTPCPFKRGFTVEIPEEAKIPRRKKAWRPKGRRESAPIQPTYSREFLVPDGIATPDSLSAGEETDGTATDDSAITPRGSNSVILETIPDDQEQLPEPISISGALELPKRSVNEAQLSFQTLLARFEDTAEPHDRPELSLSSSVDSFHSLDFTPESWLTPPSPTSPGDTHSLHETCEMQGSSKGERVYQTTLRPPLCSERSTDRLSESMDSTQRSSPEQEFALPRTPGSFYSAKSTDSNLSIEFRRRSKASREREISPMPPASTLILANSEKQDAASLIQKTCTLVLVPPIQLLIVLIHIAARIVIGPGLGSSAGITQRKIERQLSEAHEGVDDYDLPLAPEASRTPSFSDLTT</sequence>
<comment type="subcellular location">
    <subcellularLocation>
        <location evidence="2">Peroxisome membrane</location>
        <topology evidence="2">Peripheral membrane protein</topology>
    </subcellularLocation>
</comment>
<comment type="similarity">
    <text evidence="3">Belongs to the INP1 family.</text>
</comment>
<evidence type="ECO:0000256" key="1">
    <source>
        <dbReference type="ARBA" id="ARBA00003594"/>
    </source>
</evidence>
<feature type="compositionally biased region" description="Polar residues" evidence="6">
    <location>
        <begin position="342"/>
        <end position="356"/>
    </location>
</feature>
<organism evidence="7 8">
    <name type="scientific">Aspergillus calidoustus</name>
    <dbReference type="NCBI Taxonomy" id="454130"/>
    <lineage>
        <taxon>Eukaryota</taxon>
        <taxon>Fungi</taxon>
        <taxon>Dikarya</taxon>
        <taxon>Ascomycota</taxon>
        <taxon>Pezizomycotina</taxon>
        <taxon>Eurotiomycetes</taxon>
        <taxon>Eurotiomycetidae</taxon>
        <taxon>Eurotiales</taxon>
        <taxon>Aspergillaceae</taxon>
        <taxon>Aspergillus</taxon>
        <taxon>Aspergillus subgen. Nidulantes</taxon>
    </lineage>
</organism>
<dbReference type="OrthoDB" id="4097008at2759"/>
<feature type="compositionally biased region" description="Polar residues" evidence="6">
    <location>
        <begin position="231"/>
        <end position="243"/>
    </location>
</feature>
<feature type="region of interest" description="Disordered" evidence="6">
    <location>
        <begin position="1"/>
        <end position="35"/>
    </location>
</feature>
<evidence type="ECO:0000256" key="6">
    <source>
        <dbReference type="SAM" id="MobiDB-lite"/>
    </source>
</evidence>
<dbReference type="InterPro" id="IPR024758">
    <property type="entry name" value="Inp1"/>
</dbReference>
<evidence type="ECO:0000313" key="7">
    <source>
        <dbReference type="EMBL" id="CEL02837.1"/>
    </source>
</evidence>
<dbReference type="GO" id="GO:0005780">
    <property type="term" value="C:extrinsic component of intraperoxisomal membrane"/>
    <property type="evidence" value="ECO:0007669"/>
    <property type="project" value="InterPro"/>
</dbReference>
<evidence type="ECO:0000256" key="2">
    <source>
        <dbReference type="ARBA" id="ARBA00004421"/>
    </source>
</evidence>
<dbReference type="Pfam" id="PF12634">
    <property type="entry name" value="Inp1"/>
    <property type="match status" value="1"/>
</dbReference>
<dbReference type="OMA" id="RYEITPC"/>
<dbReference type="GO" id="GO:0045033">
    <property type="term" value="P:peroxisome inheritance"/>
    <property type="evidence" value="ECO:0007669"/>
    <property type="project" value="InterPro"/>
</dbReference>
<accession>A0A0U4YZS5</accession>